<dbReference type="EMBL" id="BPWL01000009">
    <property type="protein sequence ID" value="GJJ14156.1"/>
    <property type="molecule type" value="Genomic_DNA"/>
</dbReference>
<dbReference type="InterPro" id="IPR000719">
    <property type="entry name" value="Prot_kinase_dom"/>
</dbReference>
<dbReference type="PROSITE" id="PS50011">
    <property type="entry name" value="PROTEIN_KINASE_DOM"/>
    <property type="match status" value="1"/>
</dbReference>
<dbReference type="GO" id="GO:0070525">
    <property type="term" value="P:tRNA threonylcarbamoyladenosine metabolic process"/>
    <property type="evidence" value="ECO:0007669"/>
    <property type="project" value="TreeGrafter"/>
</dbReference>
<evidence type="ECO:0000256" key="4">
    <source>
        <dbReference type="ARBA" id="ARBA00022679"/>
    </source>
</evidence>
<keyword evidence="6" id="KW-0547">Nucleotide-binding</keyword>
<comment type="catalytic activity">
    <reaction evidence="9">
        <text>L-threonyl-[protein] + ATP = O-phospho-L-threonyl-[protein] + ADP + H(+)</text>
        <dbReference type="Rhea" id="RHEA:46608"/>
        <dbReference type="Rhea" id="RHEA-COMP:11060"/>
        <dbReference type="Rhea" id="RHEA-COMP:11605"/>
        <dbReference type="ChEBI" id="CHEBI:15378"/>
        <dbReference type="ChEBI" id="CHEBI:30013"/>
        <dbReference type="ChEBI" id="CHEBI:30616"/>
        <dbReference type="ChEBI" id="CHEBI:61977"/>
        <dbReference type="ChEBI" id="CHEBI:456216"/>
        <dbReference type="EC" id="2.7.11.1"/>
    </reaction>
</comment>
<dbReference type="GO" id="GO:0005524">
    <property type="term" value="F:ATP binding"/>
    <property type="evidence" value="ECO:0007669"/>
    <property type="project" value="UniProtKB-KW"/>
</dbReference>
<name>A0AAV5AMM1_9AGAM</name>
<dbReference type="GO" id="GO:0000408">
    <property type="term" value="C:EKC/KEOPS complex"/>
    <property type="evidence" value="ECO:0007669"/>
    <property type="project" value="TreeGrafter"/>
</dbReference>
<dbReference type="GO" id="GO:0005634">
    <property type="term" value="C:nucleus"/>
    <property type="evidence" value="ECO:0007669"/>
    <property type="project" value="TreeGrafter"/>
</dbReference>
<dbReference type="SUPFAM" id="SSF56112">
    <property type="entry name" value="Protein kinase-like (PK-like)"/>
    <property type="match status" value="1"/>
</dbReference>
<dbReference type="Proteomes" id="UP001050691">
    <property type="component" value="Unassembled WGS sequence"/>
</dbReference>
<evidence type="ECO:0000313" key="13">
    <source>
        <dbReference type="Proteomes" id="UP001050691"/>
    </source>
</evidence>
<evidence type="ECO:0000259" key="11">
    <source>
        <dbReference type="PROSITE" id="PS50011"/>
    </source>
</evidence>
<reference evidence="12" key="1">
    <citation type="submission" date="2021-10" db="EMBL/GenBank/DDBJ databases">
        <title>De novo Genome Assembly of Clathrus columnatus (Basidiomycota, Fungi) Using Illumina and Nanopore Sequence Data.</title>
        <authorList>
            <person name="Ogiso-Tanaka E."/>
            <person name="Itagaki H."/>
            <person name="Hosoya T."/>
            <person name="Hosaka K."/>
        </authorList>
    </citation>
    <scope>NUCLEOTIDE SEQUENCE</scope>
    <source>
        <strain evidence="12">MO-923</strain>
    </source>
</reference>
<gene>
    <name evidence="12" type="ORF">Clacol_008416</name>
</gene>
<dbReference type="PROSITE" id="PS00109">
    <property type="entry name" value="PROTEIN_KINASE_TYR"/>
    <property type="match status" value="1"/>
</dbReference>
<dbReference type="Gene3D" id="1.10.510.10">
    <property type="entry name" value="Transferase(Phosphotransferase) domain 1"/>
    <property type="match status" value="1"/>
</dbReference>
<dbReference type="PANTHER" id="PTHR12209">
    <property type="entry name" value="NON-SPECIFIC SERINE/THREONINE PROTEIN KINASE"/>
    <property type="match status" value="1"/>
</dbReference>
<feature type="domain" description="Protein kinase" evidence="11">
    <location>
        <begin position="1"/>
        <end position="232"/>
    </location>
</feature>
<dbReference type="AlphaFoldDB" id="A0AAV5AMM1"/>
<evidence type="ECO:0000256" key="7">
    <source>
        <dbReference type="ARBA" id="ARBA00022777"/>
    </source>
</evidence>
<evidence type="ECO:0000256" key="5">
    <source>
        <dbReference type="ARBA" id="ARBA00022694"/>
    </source>
</evidence>
<dbReference type="NCBIfam" id="TIGR03724">
    <property type="entry name" value="arch_bud32"/>
    <property type="match status" value="1"/>
</dbReference>
<evidence type="ECO:0000256" key="3">
    <source>
        <dbReference type="ARBA" id="ARBA00022527"/>
    </source>
</evidence>
<evidence type="ECO:0000256" key="10">
    <source>
        <dbReference type="ARBA" id="ARBA00048679"/>
    </source>
</evidence>
<comment type="caution">
    <text evidence="12">The sequence shown here is derived from an EMBL/GenBank/DDBJ whole genome shotgun (WGS) entry which is preliminary data.</text>
</comment>
<dbReference type="GO" id="GO:0004674">
    <property type="term" value="F:protein serine/threonine kinase activity"/>
    <property type="evidence" value="ECO:0007669"/>
    <property type="project" value="UniProtKB-KW"/>
</dbReference>
<comment type="catalytic activity">
    <reaction evidence="10">
        <text>L-seryl-[protein] + ATP = O-phospho-L-seryl-[protein] + ADP + H(+)</text>
        <dbReference type="Rhea" id="RHEA:17989"/>
        <dbReference type="Rhea" id="RHEA-COMP:9863"/>
        <dbReference type="Rhea" id="RHEA-COMP:11604"/>
        <dbReference type="ChEBI" id="CHEBI:15378"/>
        <dbReference type="ChEBI" id="CHEBI:29999"/>
        <dbReference type="ChEBI" id="CHEBI:30616"/>
        <dbReference type="ChEBI" id="CHEBI:83421"/>
        <dbReference type="ChEBI" id="CHEBI:456216"/>
        <dbReference type="EC" id="2.7.11.1"/>
    </reaction>
</comment>
<dbReference type="EC" id="2.7.11.1" evidence="2"/>
<dbReference type="PANTHER" id="PTHR12209:SF0">
    <property type="entry name" value="EKC_KEOPS COMPLEX SUBUNIT TP53RK"/>
    <property type="match status" value="1"/>
</dbReference>
<dbReference type="InterPro" id="IPR011009">
    <property type="entry name" value="Kinase-like_dom_sf"/>
</dbReference>
<sequence length="232" mass="25861">MTLKDVLDSLTPISQGAEAGYRHPTLDSTLTKGRITGEARMLLKCLRSNVCVPGLRLLDIENGILGLEWIDGTTVRNLLQDTNDEEDSDSIPQAMSLSDYNWTTVTITTSDDLMKEIGIQLAMMHMSDIIHGDLTTSNMMIRLSLSSKRAELLLIDFGLSYVSNLIEDKAVDLYVLERAFASTYPDSEPLFNKVLEAYGTHSGKIWTSILKRLEQVRLRGLKQGEFTLASTE</sequence>
<keyword evidence="5" id="KW-0819">tRNA processing</keyword>
<dbReference type="GO" id="GO:0008033">
    <property type="term" value="P:tRNA processing"/>
    <property type="evidence" value="ECO:0007669"/>
    <property type="project" value="UniProtKB-KW"/>
</dbReference>
<dbReference type="InterPro" id="IPR008266">
    <property type="entry name" value="Tyr_kinase_AS"/>
</dbReference>
<evidence type="ECO:0000256" key="8">
    <source>
        <dbReference type="ARBA" id="ARBA00022840"/>
    </source>
</evidence>
<accession>A0AAV5AMM1</accession>
<evidence type="ECO:0000313" key="12">
    <source>
        <dbReference type="EMBL" id="GJJ14156.1"/>
    </source>
</evidence>
<evidence type="ECO:0000256" key="6">
    <source>
        <dbReference type="ARBA" id="ARBA00022741"/>
    </source>
</evidence>
<comment type="similarity">
    <text evidence="1">Belongs to the protein kinase superfamily. BUD32 family.</text>
</comment>
<dbReference type="FunFam" id="1.10.510.10:FF:000323">
    <property type="entry name" value="TP53-regulating kinase, putative"/>
    <property type="match status" value="1"/>
</dbReference>
<evidence type="ECO:0000256" key="2">
    <source>
        <dbReference type="ARBA" id="ARBA00012513"/>
    </source>
</evidence>
<dbReference type="Gene3D" id="3.30.200.20">
    <property type="entry name" value="Phosphorylase Kinase, domain 1"/>
    <property type="match status" value="1"/>
</dbReference>
<keyword evidence="3" id="KW-0723">Serine/threonine-protein kinase</keyword>
<keyword evidence="8" id="KW-0067">ATP-binding</keyword>
<proteinExistence type="inferred from homology"/>
<dbReference type="InterPro" id="IPR022495">
    <property type="entry name" value="Bud32"/>
</dbReference>
<evidence type="ECO:0000256" key="9">
    <source>
        <dbReference type="ARBA" id="ARBA00047899"/>
    </source>
</evidence>
<dbReference type="GO" id="GO:0005829">
    <property type="term" value="C:cytosol"/>
    <property type="evidence" value="ECO:0007669"/>
    <property type="project" value="TreeGrafter"/>
</dbReference>
<dbReference type="InterPro" id="IPR004119">
    <property type="entry name" value="EcKL"/>
</dbReference>
<protein>
    <recommendedName>
        <fullName evidence="2">non-specific serine/threonine protein kinase</fullName>
        <ecNumber evidence="2">2.7.11.1</ecNumber>
    </recommendedName>
</protein>
<organism evidence="12 13">
    <name type="scientific">Clathrus columnatus</name>
    <dbReference type="NCBI Taxonomy" id="1419009"/>
    <lineage>
        <taxon>Eukaryota</taxon>
        <taxon>Fungi</taxon>
        <taxon>Dikarya</taxon>
        <taxon>Basidiomycota</taxon>
        <taxon>Agaricomycotina</taxon>
        <taxon>Agaricomycetes</taxon>
        <taxon>Phallomycetidae</taxon>
        <taxon>Phallales</taxon>
        <taxon>Clathraceae</taxon>
        <taxon>Clathrus</taxon>
    </lineage>
</organism>
<keyword evidence="7" id="KW-0418">Kinase</keyword>
<dbReference type="Pfam" id="PF02958">
    <property type="entry name" value="EcKL"/>
    <property type="match status" value="1"/>
</dbReference>
<keyword evidence="13" id="KW-1185">Reference proteome</keyword>
<evidence type="ECO:0000256" key="1">
    <source>
        <dbReference type="ARBA" id="ARBA00010630"/>
    </source>
</evidence>
<keyword evidence="4" id="KW-0808">Transferase</keyword>